<gene>
    <name evidence="2" type="ordered locus">Fleli_3122</name>
</gene>
<dbReference type="GO" id="GO:0031992">
    <property type="term" value="F:energy transducer activity"/>
    <property type="evidence" value="ECO:0007669"/>
    <property type="project" value="TreeGrafter"/>
</dbReference>
<dbReference type="PANTHER" id="PTHR33446">
    <property type="entry name" value="PROTEIN TONB-RELATED"/>
    <property type="match status" value="1"/>
</dbReference>
<keyword evidence="3" id="KW-1185">Reference proteome</keyword>
<feature type="domain" description="TonB C-terminal" evidence="1">
    <location>
        <begin position="136"/>
        <end position="202"/>
    </location>
</feature>
<sequence length="202" mass="23318" precursor="true">MAMLIVFTIFGLFWLGTTLASITYMVFKNSRNLTQTLENHPPFWLQDYYAFLNRYHKPLLIGSITMGIGLTIWGINSQNKTTCDWQKPSYRNETIQRKHCNKGATRKRSYVEHSAIPYGGTENLYRYFEQNKQNPTGETGTIYVQFFIQEDGSLADISVLSSVSPTLDNEAIRLIEEYTEGWQPALYHGRAVEQRVVIPVQF</sequence>
<dbReference type="Gene3D" id="3.30.1150.10">
    <property type="match status" value="1"/>
</dbReference>
<evidence type="ECO:0000259" key="1">
    <source>
        <dbReference type="Pfam" id="PF03544"/>
    </source>
</evidence>
<dbReference type="GO" id="GO:0098797">
    <property type="term" value="C:plasma membrane protein complex"/>
    <property type="evidence" value="ECO:0007669"/>
    <property type="project" value="TreeGrafter"/>
</dbReference>
<reference evidence="3" key="1">
    <citation type="submission" date="2012-06" db="EMBL/GenBank/DDBJ databases">
        <title>The complete genome of Flexibacter litoralis DSM 6794.</title>
        <authorList>
            <person name="Lucas S."/>
            <person name="Copeland A."/>
            <person name="Lapidus A."/>
            <person name="Glavina del Rio T."/>
            <person name="Dalin E."/>
            <person name="Tice H."/>
            <person name="Bruce D."/>
            <person name="Goodwin L."/>
            <person name="Pitluck S."/>
            <person name="Peters L."/>
            <person name="Ovchinnikova G."/>
            <person name="Lu M."/>
            <person name="Kyrpides N."/>
            <person name="Mavromatis K."/>
            <person name="Ivanova N."/>
            <person name="Brettin T."/>
            <person name="Detter J.C."/>
            <person name="Han C."/>
            <person name="Larimer F."/>
            <person name="Land M."/>
            <person name="Hauser L."/>
            <person name="Markowitz V."/>
            <person name="Cheng J.-F."/>
            <person name="Hugenholtz P."/>
            <person name="Woyke T."/>
            <person name="Wu D."/>
            <person name="Spring S."/>
            <person name="Lang E."/>
            <person name="Kopitz M."/>
            <person name="Brambilla E."/>
            <person name="Klenk H.-P."/>
            <person name="Eisen J.A."/>
        </authorList>
    </citation>
    <scope>NUCLEOTIDE SEQUENCE [LARGE SCALE GENOMIC DNA]</scope>
    <source>
        <strain evidence="3">ATCC 23117 / DSM 6794 / NBRC 15988 / NCIMB 1366 / Sio-4</strain>
    </source>
</reference>
<evidence type="ECO:0000313" key="3">
    <source>
        <dbReference type="Proteomes" id="UP000006054"/>
    </source>
</evidence>
<proteinExistence type="predicted"/>
<organism evidence="2 3">
    <name type="scientific">Bernardetia litoralis (strain ATCC 23117 / DSM 6794 / NBRC 15988 / NCIMB 1366 / Fx l1 / Sio-4)</name>
    <name type="common">Flexibacter litoralis</name>
    <dbReference type="NCBI Taxonomy" id="880071"/>
    <lineage>
        <taxon>Bacteria</taxon>
        <taxon>Pseudomonadati</taxon>
        <taxon>Bacteroidota</taxon>
        <taxon>Cytophagia</taxon>
        <taxon>Cytophagales</taxon>
        <taxon>Bernardetiaceae</taxon>
        <taxon>Bernardetia</taxon>
    </lineage>
</organism>
<accession>I4ANC6</accession>
<dbReference type="AlphaFoldDB" id="I4ANC6"/>
<protein>
    <submittedName>
        <fullName evidence="2">Gram-negative bacterial tonB protein</fullName>
    </submittedName>
</protein>
<dbReference type="HOGENOM" id="CLU_1352963_0_0_10"/>
<dbReference type="EMBL" id="CP003345">
    <property type="protein sequence ID" value="AFM05461.1"/>
    <property type="molecule type" value="Genomic_DNA"/>
</dbReference>
<dbReference type="SUPFAM" id="SSF74653">
    <property type="entry name" value="TolA/TonB C-terminal domain"/>
    <property type="match status" value="1"/>
</dbReference>
<name>I4ANC6_BERLS</name>
<dbReference type="Proteomes" id="UP000006054">
    <property type="component" value="Chromosome"/>
</dbReference>
<dbReference type="KEGG" id="fli:Fleli_3122"/>
<dbReference type="STRING" id="880071.Fleli_3122"/>
<dbReference type="InterPro" id="IPR051045">
    <property type="entry name" value="TonB-dependent_transducer"/>
</dbReference>
<dbReference type="OrthoDB" id="9812355at2"/>
<dbReference type="GO" id="GO:0055085">
    <property type="term" value="P:transmembrane transport"/>
    <property type="evidence" value="ECO:0007669"/>
    <property type="project" value="InterPro"/>
</dbReference>
<dbReference type="eggNOG" id="COG0810">
    <property type="taxonomic scope" value="Bacteria"/>
</dbReference>
<dbReference type="InterPro" id="IPR037682">
    <property type="entry name" value="TonB_C"/>
</dbReference>
<evidence type="ECO:0000313" key="2">
    <source>
        <dbReference type="EMBL" id="AFM05461.1"/>
    </source>
</evidence>
<dbReference type="PANTHER" id="PTHR33446:SF2">
    <property type="entry name" value="PROTEIN TONB"/>
    <property type="match status" value="1"/>
</dbReference>
<dbReference type="Pfam" id="PF03544">
    <property type="entry name" value="TonB_C"/>
    <property type="match status" value="1"/>
</dbReference>
<dbReference type="RefSeq" id="WP_014798892.1">
    <property type="nucleotide sequence ID" value="NC_018018.1"/>
</dbReference>